<protein>
    <submittedName>
        <fullName evidence="1">Uncharacterized protein</fullName>
    </submittedName>
</protein>
<keyword evidence="2" id="KW-1185">Reference proteome</keyword>
<name>A0A9P4MAU0_9PEZI</name>
<organism evidence="1 2">
    <name type="scientific">Rhizodiscina lignyota</name>
    <dbReference type="NCBI Taxonomy" id="1504668"/>
    <lineage>
        <taxon>Eukaryota</taxon>
        <taxon>Fungi</taxon>
        <taxon>Dikarya</taxon>
        <taxon>Ascomycota</taxon>
        <taxon>Pezizomycotina</taxon>
        <taxon>Dothideomycetes</taxon>
        <taxon>Pleosporomycetidae</taxon>
        <taxon>Aulographales</taxon>
        <taxon>Rhizodiscinaceae</taxon>
        <taxon>Rhizodiscina</taxon>
    </lineage>
</organism>
<evidence type="ECO:0000313" key="2">
    <source>
        <dbReference type="Proteomes" id="UP000799772"/>
    </source>
</evidence>
<comment type="caution">
    <text evidence="1">The sequence shown here is derived from an EMBL/GenBank/DDBJ whole genome shotgun (WGS) entry which is preliminary data.</text>
</comment>
<dbReference type="AlphaFoldDB" id="A0A9P4MAU0"/>
<sequence length="240" mass="26801">MEILMRSIRENGNAMAMLEIPTLILSAKQKTALAPLQCADQSCGSASNWTSLEDWFLDICPNSPAVGFQSLRLCGRRCIRSFLVEQACPPAHSDESGDDQFNRNCVCRFEGPIMNQMKCLPTNQCASSTAQTGTILKSFDRSNCVYDPSADEGFNPQPTADAIIYSSPNFSKVTSTHWKSWKTAKSSVGSSAPIFEMKLAMRQRERLREEWSALTGTERLAMRKEWEGASRSTLISEWYT</sequence>
<gene>
    <name evidence="1" type="ORF">NA57DRAFT_53130</name>
</gene>
<dbReference type="EMBL" id="ML978122">
    <property type="protein sequence ID" value="KAF2103615.1"/>
    <property type="molecule type" value="Genomic_DNA"/>
</dbReference>
<reference evidence="1" key="1">
    <citation type="journal article" date="2020" name="Stud. Mycol.">
        <title>101 Dothideomycetes genomes: a test case for predicting lifestyles and emergence of pathogens.</title>
        <authorList>
            <person name="Haridas S."/>
            <person name="Albert R."/>
            <person name="Binder M."/>
            <person name="Bloem J."/>
            <person name="Labutti K."/>
            <person name="Salamov A."/>
            <person name="Andreopoulos B."/>
            <person name="Baker S."/>
            <person name="Barry K."/>
            <person name="Bills G."/>
            <person name="Bluhm B."/>
            <person name="Cannon C."/>
            <person name="Castanera R."/>
            <person name="Culley D."/>
            <person name="Daum C."/>
            <person name="Ezra D."/>
            <person name="Gonzalez J."/>
            <person name="Henrissat B."/>
            <person name="Kuo A."/>
            <person name="Liang C."/>
            <person name="Lipzen A."/>
            <person name="Lutzoni F."/>
            <person name="Magnuson J."/>
            <person name="Mondo S."/>
            <person name="Nolan M."/>
            <person name="Ohm R."/>
            <person name="Pangilinan J."/>
            <person name="Park H.-J."/>
            <person name="Ramirez L."/>
            <person name="Alfaro M."/>
            <person name="Sun H."/>
            <person name="Tritt A."/>
            <person name="Yoshinaga Y."/>
            <person name="Zwiers L.-H."/>
            <person name="Turgeon B."/>
            <person name="Goodwin S."/>
            <person name="Spatafora J."/>
            <person name="Crous P."/>
            <person name="Grigoriev I."/>
        </authorList>
    </citation>
    <scope>NUCLEOTIDE SEQUENCE</scope>
    <source>
        <strain evidence="1">CBS 133067</strain>
    </source>
</reference>
<accession>A0A9P4MAU0</accession>
<evidence type="ECO:0000313" key="1">
    <source>
        <dbReference type="EMBL" id="KAF2103615.1"/>
    </source>
</evidence>
<dbReference type="Proteomes" id="UP000799772">
    <property type="component" value="Unassembled WGS sequence"/>
</dbReference>
<proteinExistence type="predicted"/>